<dbReference type="PANTHER" id="PTHR31374:SF157">
    <property type="entry name" value="AUXIN-RESPONSIVE PROTEIN SAUR36-LIKE"/>
    <property type="match status" value="1"/>
</dbReference>
<dbReference type="Proteomes" id="UP000593574">
    <property type="component" value="Unassembled WGS sequence"/>
</dbReference>
<evidence type="ECO:0000256" key="3">
    <source>
        <dbReference type="ARBA" id="ARBA00022604"/>
    </source>
</evidence>
<evidence type="ECO:0000256" key="2">
    <source>
        <dbReference type="ARBA" id="ARBA00022473"/>
    </source>
</evidence>
<dbReference type="PANTHER" id="PTHR31374">
    <property type="entry name" value="AUXIN-INDUCED PROTEIN-LIKE-RELATED"/>
    <property type="match status" value="1"/>
</dbReference>
<dbReference type="InterPro" id="IPR003676">
    <property type="entry name" value="SAUR_fam"/>
</dbReference>
<reference evidence="4 5" key="1">
    <citation type="journal article" date="2019" name="Genome Biol. Evol.">
        <title>Insights into the evolution of the New World diploid cottons (Gossypium, subgenus Houzingenia) based on genome sequencing.</title>
        <authorList>
            <person name="Grover C.E."/>
            <person name="Arick M.A. 2nd"/>
            <person name="Thrash A."/>
            <person name="Conover J.L."/>
            <person name="Sanders W.S."/>
            <person name="Peterson D.G."/>
            <person name="Frelichowski J.E."/>
            <person name="Scheffler J.A."/>
            <person name="Scheffler B.E."/>
            <person name="Wendel J.F."/>
        </authorList>
    </citation>
    <scope>NUCLEOTIDE SEQUENCE [LARGE SCALE GENOMIC DNA]</scope>
    <source>
        <strain evidence="4">4</strain>
        <tissue evidence="4">Leaf</tissue>
    </source>
</reference>
<comment type="similarity">
    <text evidence="1">Belongs to the ARG7 family.</text>
</comment>
<evidence type="ECO:0000313" key="5">
    <source>
        <dbReference type="Proteomes" id="UP000593574"/>
    </source>
</evidence>
<gene>
    <name evidence="4" type="ORF">Golax_000067</name>
</gene>
<sequence length="295" mass="33808">MAESRRGLMMFRPFFQKLRKGFSSSAYSASPALNHSKFDEDMSVGKAVPADVKEGFFNCLYSEGRRNTENMDSIRKGFLLSLVDLKNCKRFYDTAKEAMLALKVGDIYSFEPDTDNIQMKELQNHCKNRQQGYHVPFRKQFLFRKVPMSHSRETALWLYAQCHQNGREKEKTTVYNSICTLVPPAPNMVVKDKAKGLWVSASRGPALNQEDFDEEQEVASPTVPDDVKEGYFTVFAVKGKEAQRYVIELDNLTNPGFLSLLELAREEYGFQQKGVLCLPCRPQELQDILQLWKLA</sequence>
<organism evidence="4 5">
    <name type="scientific">Gossypium laxum</name>
    <dbReference type="NCBI Taxonomy" id="34288"/>
    <lineage>
        <taxon>Eukaryota</taxon>
        <taxon>Viridiplantae</taxon>
        <taxon>Streptophyta</taxon>
        <taxon>Embryophyta</taxon>
        <taxon>Tracheophyta</taxon>
        <taxon>Spermatophyta</taxon>
        <taxon>Magnoliopsida</taxon>
        <taxon>eudicotyledons</taxon>
        <taxon>Gunneridae</taxon>
        <taxon>Pentapetalae</taxon>
        <taxon>rosids</taxon>
        <taxon>malvids</taxon>
        <taxon>Malvales</taxon>
        <taxon>Malvaceae</taxon>
        <taxon>Malvoideae</taxon>
        <taxon>Gossypium</taxon>
    </lineage>
</organism>
<evidence type="ECO:0000313" key="4">
    <source>
        <dbReference type="EMBL" id="MBA0730986.1"/>
    </source>
</evidence>
<dbReference type="Pfam" id="PF02519">
    <property type="entry name" value="Auxin_inducible"/>
    <property type="match status" value="1"/>
</dbReference>
<proteinExistence type="inferred from homology"/>
<keyword evidence="2" id="KW-0217">Developmental protein</keyword>
<accession>A0A7J9B3S7</accession>
<protein>
    <submittedName>
        <fullName evidence="4">Uncharacterized protein</fullName>
    </submittedName>
</protein>
<keyword evidence="5" id="KW-1185">Reference proteome</keyword>
<keyword evidence="3" id="KW-0341">Growth regulation</keyword>
<evidence type="ECO:0000256" key="1">
    <source>
        <dbReference type="ARBA" id="ARBA00006974"/>
    </source>
</evidence>
<dbReference type="EMBL" id="JABEZV010448212">
    <property type="protein sequence ID" value="MBA0730986.1"/>
    <property type="molecule type" value="Genomic_DNA"/>
</dbReference>
<dbReference type="GO" id="GO:0009733">
    <property type="term" value="P:response to auxin"/>
    <property type="evidence" value="ECO:0007669"/>
    <property type="project" value="InterPro"/>
</dbReference>
<comment type="caution">
    <text evidence="4">The sequence shown here is derived from an EMBL/GenBank/DDBJ whole genome shotgun (WGS) entry which is preliminary data.</text>
</comment>
<dbReference type="AlphaFoldDB" id="A0A7J9B3S7"/>
<name>A0A7J9B3S7_9ROSI</name>